<dbReference type="Proteomes" id="UP000605970">
    <property type="component" value="Unassembled WGS sequence"/>
</dbReference>
<protein>
    <submittedName>
        <fullName evidence="1">Uncharacterized protein</fullName>
    </submittedName>
</protein>
<evidence type="ECO:0000313" key="2">
    <source>
        <dbReference type="Proteomes" id="UP000605970"/>
    </source>
</evidence>
<dbReference type="AlphaFoldDB" id="A0A8S9ZJM5"/>
<proteinExistence type="predicted"/>
<evidence type="ECO:0000313" key="1">
    <source>
        <dbReference type="EMBL" id="KAF7633634.1"/>
    </source>
</evidence>
<reference evidence="1" key="1">
    <citation type="journal article" date="2020" name="Ecol. Evol.">
        <title>Genome structure and content of the rice root-knot nematode (Meloidogyne graminicola).</title>
        <authorList>
            <person name="Phan N.T."/>
            <person name="Danchin E.G.J."/>
            <person name="Klopp C."/>
            <person name="Perfus-Barbeoch L."/>
            <person name="Kozlowski D.K."/>
            <person name="Koutsovoulos G.D."/>
            <person name="Lopez-Roques C."/>
            <person name="Bouchez O."/>
            <person name="Zahm M."/>
            <person name="Besnard G."/>
            <person name="Bellafiore S."/>
        </authorList>
    </citation>
    <scope>NUCLEOTIDE SEQUENCE</scope>
    <source>
        <strain evidence="1">VN-18</strain>
    </source>
</reference>
<keyword evidence="2" id="KW-1185">Reference proteome</keyword>
<name>A0A8S9ZJM5_9BILA</name>
<accession>A0A8S9ZJM5</accession>
<comment type="caution">
    <text evidence="1">The sequence shown here is derived from an EMBL/GenBank/DDBJ whole genome shotgun (WGS) entry which is preliminary data.</text>
</comment>
<organism evidence="1 2">
    <name type="scientific">Meloidogyne graminicola</name>
    <dbReference type="NCBI Taxonomy" id="189291"/>
    <lineage>
        <taxon>Eukaryota</taxon>
        <taxon>Metazoa</taxon>
        <taxon>Ecdysozoa</taxon>
        <taxon>Nematoda</taxon>
        <taxon>Chromadorea</taxon>
        <taxon>Rhabditida</taxon>
        <taxon>Tylenchina</taxon>
        <taxon>Tylenchomorpha</taxon>
        <taxon>Tylenchoidea</taxon>
        <taxon>Meloidogynidae</taxon>
        <taxon>Meloidogyninae</taxon>
        <taxon>Meloidogyne</taxon>
    </lineage>
</organism>
<sequence>MLKLMKNGKKKGNLII</sequence>
<gene>
    <name evidence="1" type="ORF">Mgra_00006942</name>
</gene>
<dbReference type="EMBL" id="JABEBT010000072">
    <property type="protein sequence ID" value="KAF7633634.1"/>
    <property type="molecule type" value="Genomic_DNA"/>
</dbReference>